<reference evidence="2 3" key="1">
    <citation type="journal article" date="2021" name="Elife">
        <title>Chloroplast acquisition without the gene transfer in kleptoplastic sea slugs, Plakobranchus ocellatus.</title>
        <authorList>
            <person name="Maeda T."/>
            <person name="Takahashi S."/>
            <person name="Yoshida T."/>
            <person name="Shimamura S."/>
            <person name="Takaki Y."/>
            <person name="Nagai Y."/>
            <person name="Toyoda A."/>
            <person name="Suzuki Y."/>
            <person name="Arimoto A."/>
            <person name="Ishii H."/>
            <person name="Satoh N."/>
            <person name="Nishiyama T."/>
            <person name="Hasebe M."/>
            <person name="Maruyama T."/>
            <person name="Minagawa J."/>
            <person name="Obokata J."/>
            <person name="Shigenobu S."/>
        </authorList>
    </citation>
    <scope>NUCLEOTIDE SEQUENCE [LARGE SCALE GENOMIC DNA]</scope>
</reference>
<keyword evidence="3" id="KW-1185">Reference proteome</keyword>
<sequence>MNRKFKYVSKVSRIAERLVSTARPQQGDLRLSHPPSSQSAGGGARARDKRVPADLMQVIIYCAATHPTSSTPSLPFVRDMNGIRGTRNTATNWTVHKNNYYRG</sequence>
<dbReference type="EMBL" id="BLXT01007118">
    <property type="protein sequence ID" value="GFO36620.1"/>
    <property type="molecule type" value="Genomic_DNA"/>
</dbReference>
<dbReference type="Proteomes" id="UP000735302">
    <property type="component" value="Unassembled WGS sequence"/>
</dbReference>
<proteinExistence type="predicted"/>
<evidence type="ECO:0000313" key="2">
    <source>
        <dbReference type="EMBL" id="GFO36620.1"/>
    </source>
</evidence>
<dbReference type="AlphaFoldDB" id="A0AAV4CXV5"/>
<evidence type="ECO:0000256" key="1">
    <source>
        <dbReference type="SAM" id="MobiDB-lite"/>
    </source>
</evidence>
<evidence type="ECO:0000313" key="3">
    <source>
        <dbReference type="Proteomes" id="UP000735302"/>
    </source>
</evidence>
<name>A0AAV4CXV5_9GAST</name>
<feature type="region of interest" description="Disordered" evidence="1">
    <location>
        <begin position="19"/>
        <end position="49"/>
    </location>
</feature>
<protein>
    <submittedName>
        <fullName evidence="2">Uncharacterized protein</fullName>
    </submittedName>
</protein>
<accession>A0AAV4CXV5</accession>
<comment type="caution">
    <text evidence="2">The sequence shown here is derived from an EMBL/GenBank/DDBJ whole genome shotgun (WGS) entry which is preliminary data.</text>
</comment>
<organism evidence="2 3">
    <name type="scientific">Plakobranchus ocellatus</name>
    <dbReference type="NCBI Taxonomy" id="259542"/>
    <lineage>
        <taxon>Eukaryota</taxon>
        <taxon>Metazoa</taxon>
        <taxon>Spiralia</taxon>
        <taxon>Lophotrochozoa</taxon>
        <taxon>Mollusca</taxon>
        <taxon>Gastropoda</taxon>
        <taxon>Heterobranchia</taxon>
        <taxon>Euthyneura</taxon>
        <taxon>Panpulmonata</taxon>
        <taxon>Sacoglossa</taxon>
        <taxon>Placobranchoidea</taxon>
        <taxon>Plakobranchidae</taxon>
        <taxon>Plakobranchus</taxon>
    </lineage>
</organism>
<gene>
    <name evidence="2" type="ORF">PoB_006312500</name>
</gene>